<dbReference type="Proteomes" id="UP000297814">
    <property type="component" value="Unassembled WGS sequence"/>
</dbReference>
<dbReference type="AlphaFoldDB" id="A0A4Z1GJG9"/>
<keyword evidence="3" id="KW-1185">Reference proteome</keyword>
<accession>A0A4Z1GJG9</accession>
<protein>
    <submittedName>
        <fullName evidence="2">Uncharacterized protein</fullName>
    </submittedName>
</protein>
<name>A0A4Z1GJG9_9HELO</name>
<gene>
    <name evidence="2" type="ORF">BHYA_0151g00260</name>
</gene>
<sequence length="68" mass="7070">MVDTVRSIDIESGCLKNVDNDQSLRGYSIHVVPQSCGSTIGSPTVLAIGAFATTLTTLSCALMGLRAI</sequence>
<feature type="transmembrane region" description="Helical" evidence="1">
    <location>
        <begin position="45"/>
        <end position="65"/>
    </location>
</feature>
<dbReference type="EMBL" id="PQXK01000151">
    <property type="protein sequence ID" value="TGO35652.1"/>
    <property type="molecule type" value="Genomic_DNA"/>
</dbReference>
<comment type="caution">
    <text evidence="2">The sequence shown here is derived from an EMBL/GenBank/DDBJ whole genome shotgun (WGS) entry which is preliminary data.</text>
</comment>
<keyword evidence="1" id="KW-1133">Transmembrane helix</keyword>
<evidence type="ECO:0000313" key="2">
    <source>
        <dbReference type="EMBL" id="TGO35652.1"/>
    </source>
</evidence>
<keyword evidence="1" id="KW-0472">Membrane</keyword>
<evidence type="ECO:0000256" key="1">
    <source>
        <dbReference type="SAM" id="Phobius"/>
    </source>
</evidence>
<keyword evidence="1" id="KW-0812">Transmembrane</keyword>
<evidence type="ECO:0000313" key="3">
    <source>
        <dbReference type="Proteomes" id="UP000297814"/>
    </source>
</evidence>
<reference evidence="2 3" key="1">
    <citation type="submission" date="2017-12" db="EMBL/GenBank/DDBJ databases">
        <title>Comparative genomics of Botrytis spp.</title>
        <authorList>
            <person name="Valero-Jimenez C.A."/>
            <person name="Tapia P."/>
            <person name="Veloso J."/>
            <person name="Silva-Moreno E."/>
            <person name="Staats M."/>
            <person name="Valdes J.H."/>
            <person name="Van Kan J.A.L."/>
        </authorList>
    </citation>
    <scope>NUCLEOTIDE SEQUENCE [LARGE SCALE GENOMIC DNA]</scope>
    <source>
        <strain evidence="2 3">Bh0001</strain>
    </source>
</reference>
<organism evidence="2 3">
    <name type="scientific">Botrytis hyacinthi</name>
    <dbReference type="NCBI Taxonomy" id="278943"/>
    <lineage>
        <taxon>Eukaryota</taxon>
        <taxon>Fungi</taxon>
        <taxon>Dikarya</taxon>
        <taxon>Ascomycota</taxon>
        <taxon>Pezizomycotina</taxon>
        <taxon>Leotiomycetes</taxon>
        <taxon>Helotiales</taxon>
        <taxon>Sclerotiniaceae</taxon>
        <taxon>Botrytis</taxon>
    </lineage>
</organism>
<proteinExistence type="predicted"/>